<feature type="domain" description="Cadherin" evidence="8">
    <location>
        <begin position="527"/>
        <end position="648"/>
    </location>
</feature>
<reference evidence="9" key="1">
    <citation type="journal article" date="2020" name="Ecol. Evol.">
        <title>Genome structure and content of the rice root-knot nematode (Meloidogyne graminicola).</title>
        <authorList>
            <person name="Phan N.T."/>
            <person name="Danchin E.G.J."/>
            <person name="Klopp C."/>
            <person name="Perfus-Barbeoch L."/>
            <person name="Kozlowski D.K."/>
            <person name="Koutsovoulos G.D."/>
            <person name="Lopez-Roques C."/>
            <person name="Bouchez O."/>
            <person name="Zahm M."/>
            <person name="Besnard G."/>
            <person name="Bellafiore S."/>
        </authorList>
    </citation>
    <scope>NUCLEOTIDE SEQUENCE</scope>
    <source>
        <strain evidence="9">VN-18</strain>
    </source>
</reference>
<evidence type="ECO:0000256" key="5">
    <source>
        <dbReference type="PROSITE-ProRule" id="PRU00043"/>
    </source>
</evidence>
<evidence type="ECO:0000313" key="9">
    <source>
        <dbReference type="EMBL" id="KAF7640385.1"/>
    </source>
</evidence>
<evidence type="ECO:0000313" key="10">
    <source>
        <dbReference type="Proteomes" id="UP000605970"/>
    </source>
</evidence>
<dbReference type="SMART" id="SM00112">
    <property type="entry name" value="CA"/>
    <property type="match status" value="3"/>
</dbReference>
<dbReference type="Pfam" id="PF00028">
    <property type="entry name" value="Cadherin"/>
    <property type="match status" value="1"/>
</dbReference>
<name>A0A8T0A4W3_9BILA</name>
<dbReference type="Gene3D" id="2.60.40.60">
    <property type="entry name" value="Cadherins"/>
    <property type="match status" value="3"/>
</dbReference>
<dbReference type="PANTHER" id="PTHR24028:SF328">
    <property type="entry name" value="CADHERIN-3"/>
    <property type="match status" value="1"/>
</dbReference>
<keyword evidence="6" id="KW-0175">Coiled coil</keyword>
<evidence type="ECO:0000259" key="8">
    <source>
        <dbReference type="PROSITE" id="PS50268"/>
    </source>
</evidence>
<keyword evidence="7" id="KW-0472">Membrane</keyword>
<dbReference type="Proteomes" id="UP000605970">
    <property type="component" value="Unassembled WGS sequence"/>
</dbReference>
<feature type="coiled-coil region" evidence="6">
    <location>
        <begin position="681"/>
        <end position="708"/>
    </location>
</feature>
<accession>A0A8T0A4W3</accession>
<evidence type="ECO:0000256" key="7">
    <source>
        <dbReference type="SAM" id="Phobius"/>
    </source>
</evidence>
<keyword evidence="5" id="KW-0106">Calcium</keyword>
<dbReference type="EMBL" id="JABEBT010000001">
    <property type="protein sequence ID" value="KAF7640385.1"/>
    <property type="molecule type" value="Genomic_DNA"/>
</dbReference>
<keyword evidence="2 7" id="KW-0812">Transmembrane</keyword>
<dbReference type="PANTHER" id="PTHR24028">
    <property type="entry name" value="CADHERIN-87A"/>
    <property type="match status" value="1"/>
</dbReference>
<evidence type="ECO:0000256" key="3">
    <source>
        <dbReference type="ARBA" id="ARBA00022989"/>
    </source>
</evidence>
<organism evidence="9 10">
    <name type="scientific">Meloidogyne graminicola</name>
    <dbReference type="NCBI Taxonomy" id="189291"/>
    <lineage>
        <taxon>Eukaryota</taxon>
        <taxon>Metazoa</taxon>
        <taxon>Ecdysozoa</taxon>
        <taxon>Nematoda</taxon>
        <taxon>Chromadorea</taxon>
        <taxon>Rhabditida</taxon>
        <taxon>Tylenchina</taxon>
        <taxon>Tylenchomorpha</taxon>
        <taxon>Tylenchoidea</taxon>
        <taxon>Meloidogynidae</taxon>
        <taxon>Meloidogyninae</taxon>
        <taxon>Meloidogyne</taxon>
    </lineage>
</organism>
<proteinExistence type="predicted"/>
<keyword evidence="10" id="KW-1185">Reference proteome</keyword>
<dbReference type="InterPro" id="IPR002126">
    <property type="entry name" value="Cadherin-like_dom"/>
</dbReference>
<dbReference type="PROSITE" id="PS50268">
    <property type="entry name" value="CADHERIN_2"/>
    <property type="match status" value="3"/>
</dbReference>
<dbReference type="PRINTS" id="PR00205">
    <property type="entry name" value="CADHERIN"/>
</dbReference>
<dbReference type="OrthoDB" id="26203at2759"/>
<protein>
    <recommendedName>
        <fullName evidence="8">Cadherin domain-containing protein</fullName>
    </recommendedName>
</protein>
<keyword evidence="3 7" id="KW-1133">Transmembrane helix</keyword>
<dbReference type="CDD" id="cd11304">
    <property type="entry name" value="Cadherin_repeat"/>
    <property type="match status" value="3"/>
</dbReference>
<gene>
    <name evidence="9" type="ORF">Mgra_00000206</name>
</gene>
<dbReference type="AlphaFoldDB" id="A0A8T0A4W3"/>
<dbReference type="GO" id="GO:0005509">
    <property type="term" value="F:calcium ion binding"/>
    <property type="evidence" value="ECO:0007669"/>
    <property type="project" value="UniProtKB-UniRule"/>
</dbReference>
<evidence type="ECO:0000256" key="4">
    <source>
        <dbReference type="ARBA" id="ARBA00023180"/>
    </source>
</evidence>
<comment type="caution">
    <text evidence="9">The sequence shown here is derived from an EMBL/GenBank/DDBJ whole genome shotgun (WGS) entry which is preliminary data.</text>
</comment>
<dbReference type="GO" id="GO:0007156">
    <property type="term" value="P:homophilic cell adhesion via plasma membrane adhesion molecules"/>
    <property type="evidence" value="ECO:0007669"/>
    <property type="project" value="InterPro"/>
</dbReference>
<dbReference type="InterPro" id="IPR050174">
    <property type="entry name" value="Protocadherin/Cadherin-CA"/>
</dbReference>
<sequence length="1236" mass="143509">MKSLSNNRLNKLFINNKNCSKLFVINSLSNKKEKENIELFYLNLNEKLEENLINNNCQNLEIIAEDNNGQKDKINLKINIENNNYFSYHFTNSIYERSLNINKIYIGTPIIQLQLSPLPPKGNPGWLAIEQFNGNIFVNKIPKELLPNNNNNISIKIAAIDREKHLILAKTQLNLEINGNNNIKLQNLKKCLSLPIIQLNVEKEVKEEEYEVENDDEENKNKLNNNLFKFIKIFEDLELSKNLKLNELKGWNNYANEINIDKDSLIYFPKNGTIRLNFDLLKTINSLHAKFILNNSEKEEEKCSILLTILLKFDSNKLIKRFKKLSRARFVAPWKDELTIIKLKIPEELPIGHPLIRLPAYNPLKGIPVNVTLEGLNADSFNFDLNSGEIKIAKRLDFENSPSFQRIYLIANSSESDKTVRANIEFELIDIDDIPPKIKIILNNEEEEKRSLNNSISSNIQIHVNIINKHYWSIYIAENVQLDREQQKLIGLVLNCIDNPGQNIEEIGIIIELIDLNDNKPIINWAHQEEKYLILSPSKNKGTAITRFWAFDRDEGENGHINFKLDDSSENSLNDFFQIDKQNGLLISSNIRPLNELYEMLGGEIFELKVLAIDNGYPPLSSIAKINIIFTEELEENKKELKIIWPNIEDKPLELKEDIPIGRIIGQVKAIFIGKKLNEENNEIIYKIENKNKEKKKEENEIIIINNKTGELFINSELDYERKKELIYLIIAYSPKTNQTIKCLLPIIIINVDEHLPYFPHSLKPTSSKLIIYWPNNNNSNEEFPLGNVEAIDEDSEPFNQIEYTILNKCSTNLPNLFNNNSIPSLRIDKQSGEILAIGSFPKNINLINICILASSPLNEQQINLNNIPLKSLINIQIIPELNNKNKLITTTKLILNENNNTHLILEHKLAKLQKIPINIQINEEQNKKTKIEINSVLFTPYGKNITQTQRIGFIEPLKRLIGIDQFNSKFRFDPAVMGALNDGFYRFKLKEENEEEEEINLYKNIHFLSDRNRLRFIFNESIHQLGKLERIIETKYKTNNNNNNIEEEYIKIINSEPIKEYNNNNNKLSSFCFHLWSNINSIINLNKTIKYISTNIPGEKINEELIHFYKQNNVINIEPCFNSKNQQQQQKQYSFNSFNKSSLSYRSKEWLFWCCITGIILIVLIGLGVYLCFVKKYGEDNFNKKINNGCCDYKDSSPFQQYLINNKCTSSSVFSVPEFIQAKSIMNTEYWKSIE</sequence>
<feature type="transmembrane region" description="Helical" evidence="7">
    <location>
        <begin position="1151"/>
        <end position="1175"/>
    </location>
</feature>
<evidence type="ECO:0000256" key="2">
    <source>
        <dbReference type="ARBA" id="ARBA00022692"/>
    </source>
</evidence>
<dbReference type="SUPFAM" id="SSF49313">
    <property type="entry name" value="Cadherin-like"/>
    <property type="match status" value="3"/>
</dbReference>
<evidence type="ECO:0000256" key="1">
    <source>
        <dbReference type="ARBA" id="ARBA00004167"/>
    </source>
</evidence>
<feature type="domain" description="Cadherin" evidence="8">
    <location>
        <begin position="647"/>
        <end position="759"/>
    </location>
</feature>
<comment type="subcellular location">
    <subcellularLocation>
        <location evidence="1">Membrane</location>
        <topology evidence="1">Single-pass membrane protein</topology>
    </subcellularLocation>
</comment>
<evidence type="ECO:0000256" key="6">
    <source>
        <dbReference type="SAM" id="Coils"/>
    </source>
</evidence>
<dbReference type="InterPro" id="IPR015919">
    <property type="entry name" value="Cadherin-like_sf"/>
</dbReference>
<dbReference type="GO" id="GO:0005886">
    <property type="term" value="C:plasma membrane"/>
    <property type="evidence" value="ECO:0007669"/>
    <property type="project" value="TreeGrafter"/>
</dbReference>
<feature type="domain" description="Cadherin" evidence="8">
    <location>
        <begin position="337"/>
        <end position="438"/>
    </location>
</feature>
<keyword evidence="4" id="KW-0325">Glycoprotein</keyword>